<evidence type="ECO:0000256" key="2">
    <source>
        <dbReference type="SAM" id="Phobius"/>
    </source>
</evidence>
<keyword evidence="2" id="KW-1133">Transmembrane helix</keyword>
<dbReference type="Gene3D" id="2.60.120.560">
    <property type="entry name" value="Exo-inulinase, domain 1"/>
    <property type="match status" value="1"/>
</dbReference>
<comment type="caution">
    <text evidence="3">The sequence shown here is derived from an EMBL/GenBank/DDBJ whole genome shotgun (WGS) entry which is preliminary data.</text>
</comment>
<protein>
    <submittedName>
        <fullName evidence="3">Uncharacterized protein</fullName>
    </submittedName>
</protein>
<evidence type="ECO:0000256" key="1">
    <source>
        <dbReference type="SAM" id="MobiDB-lite"/>
    </source>
</evidence>
<evidence type="ECO:0000313" key="4">
    <source>
        <dbReference type="Proteomes" id="UP000018291"/>
    </source>
</evidence>
<feature type="region of interest" description="Disordered" evidence="1">
    <location>
        <begin position="1"/>
        <end position="31"/>
    </location>
</feature>
<dbReference type="EMBL" id="CANL01000027">
    <property type="protein sequence ID" value="CCM64102.1"/>
    <property type="molecule type" value="Genomic_DNA"/>
</dbReference>
<organism evidence="3 4">
    <name type="scientific">Candidatus Neomicrothrix parvicella RN1</name>
    <dbReference type="NCBI Taxonomy" id="1229780"/>
    <lineage>
        <taxon>Bacteria</taxon>
        <taxon>Bacillati</taxon>
        <taxon>Actinomycetota</taxon>
        <taxon>Acidimicrobiia</taxon>
        <taxon>Acidimicrobiales</taxon>
        <taxon>Microthrixaceae</taxon>
        <taxon>Candidatus Neomicrothrix</taxon>
    </lineage>
</organism>
<accession>R4Z5Y9</accession>
<name>R4Z5Y9_9ACTN</name>
<keyword evidence="4" id="KW-1185">Reference proteome</keyword>
<dbReference type="Proteomes" id="UP000018291">
    <property type="component" value="Unassembled WGS sequence"/>
</dbReference>
<feature type="compositionally biased region" description="Low complexity" evidence="1">
    <location>
        <begin position="63"/>
        <end position="81"/>
    </location>
</feature>
<keyword evidence="2" id="KW-0472">Membrane</keyword>
<feature type="region of interest" description="Disordered" evidence="1">
    <location>
        <begin position="63"/>
        <end position="88"/>
    </location>
</feature>
<feature type="transmembrane region" description="Helical" evidence="2">
    <location>
        <begin position="38"/>
        <end position="60"/>
    </location>
</feature>
<sequence length="279" mass="28937">MDTPERTMESEANEPRPVDPPPEGANQDEALTSSEKRLLLGLAVAGAVILLVVVLVNFVGGGSSDDSSPSADSAPSGQPDPKAFTGDGAIAATPSQLAPAATPVVDDLDRDTLKGGPLSWSVVGEGDWQPDNGELVTDTEPVGASPMAVVEMPAKFGEDWRFSIVVEKPSDNAGLVFGVEDAENYWELTFNSTYAAAAVNHVRDGESKGVQVIGPTEFGRGVSWQVQHEGDTVTLASEGEPFFAVSDPSLEESRKVGVIATSGAPATFSSPQIAALEGS</sequence>
<evidence type="ECO:0000313" key="3">
    <source>
        <dbReference type="EMBL" id="CCM64102.1"/>
    </source>
</evidence>
<feature type="compositionally biased region" description="Basic and acidic residues" evidence="1">
    <location>
        <begin position="1"/>
        <end position="17"/>
    </location>
</feature>
<reference evidence="3 4" key="1">
    <citation type="journal article" date="2013" name="ISME J.">
        <title>Metabolic model for the filamentous 'Candidatus Microthrix parvicella' based on genomic and metagenomic analyses.</title>
        <authorList>
            <person name="Jon McIlroy S."/>
            <person name="Kristiansen R."/>
            <person name="Albertsen M."/>
            <person name="Michael Karst S."/>
            <person name="Rossetti S."/>
            <person name="Lund Nielsen J."/>
            <person name="Tandoi V."/>
            <person name="James Seviour R."/>
            <person name="Nielsen P.H."/>
        </authorList>
    </citation>
    <scope>NUCLEOTIDE SEQUENCE [LARGE SCALE GENOMIC DNA]</scope>
    <source>
        <strain evidence="3 4">RN1</strain>
    </source>
</reference>
<gene>
    <name evidence="3" type="ORF">BN381_330087</name>
</gene>
<dbReference type="HOGENOM" id="CLU_996330_0_0_11"/>
<proteinExistence type="predicted"/>
<dbReference type="STRING" id="1229780.BN381_330087"/>
<dbReference type="AlphaFoldDB" id="R4Z5Y9"/>
<keyword evidence="2" id="KW-0812">Transmembrane</keyword>